<evidence type="ECO:0000313" key="4">
    <source>
        <dbReference type="EMBL" id="KAK8768345.1"/>
    </source>
</evidence>
<comment type="caution">
    <text evidence="4">The sequence shown here is derived from an EMBL/GenBank/DDBJ whole genome shotgun (WGS) entry which is preliminary data.</text>
</comment>
<evidence type="ECO:0000256" key="1">
    <source>
        <dbReference type="SAM" id="MobiDB-lite"/>
    </source>
</evidence>
<organism evidence="4 5">
    <name type="scientific">Amblyomma americanum</name>
    <name type="common">Lone star tick</name>
    <dbReference type="NCBI Taxonomy" id="6943"/>
    <lineage>
        <taxon>Eukaryota</taxon>
        <taxon>Metazoa</taxon>
        <taxon>Ecdysozoa</taxon>
        <taxon>Arthropoda</taxon>
        <taxon>Chelicerata</taxon>
        <taxon>Arachnida</taxon>
        <taxon>Acari</taxon>
        <taxon>Parasitiformes</taxon>
        <taxon>Ixodida</taxon>
        <taxon>Ixodoidea</taxon>
        <taxon>Ixodidae</taxon>
        <taxon>Amblyomminae</taxon>
        <taxon>Amblyomma</taxon>
    </lineage>
</organism>
<evidence type="ECO:0000313" key="5">
    <source>
        <dbReference type="Proteomes" id="UP001321473"/>
    </source>
</evidence>
<dbReference type="InterPro" id="IPR054504">
    <property type="entry name" value="PWWP_KDM3B"/>
</dbReference>
<evidence type="ECO:0008006" key="6">
    <source>
        <dbReference type="Google" id="ProtNLM"/>
    </source>
</evidence>
<feature type="compositionally biased region" description="Low complexity" evidence="1">
    <location>
        <begin position="215"/>
        <end position="232"/>
    </location>
</feature>
<sequence>MLVPAFLAAASLRLKREIQKKEEIRTDGSFLSPPPLFLQSFNSYIDRVGVWEQALKPIEYLTDRFLKFVSYSELRFYKEHDVDVEACCLEHSDTRWLVKHWVEFQDSQRILVTTPSVLVGYRVKVYRAEGTTQWYTAVIVSYNDNTRELTVTDDTVLEEHNEDPCLVQMRLIGDGVVESILKGENVGITPRRRTCTLNSPLKVSHIASRTRHYVSQAASQSSCPPASASSSPRRVRVRAEPTPEPPEDCKGLGPFFHHRARRASAVRGWAAGSAPEP</sequence>
<protein>
    <recommendedName>
        <fullName evidence="6">JmjC domain-containing histone demethylation protein 2C</fullName>
    </recommendedName>
</protein>
<feature type="domain" description="Lysine-specific demethylase 3B PWWP" evidence="3">
    <location>
        <begin position="40"/>
        <end position="108"/>
    </location>
</feature>
<dbReference type="AlphaFoldDB" id="A0AAQ4E0V5"/>
<evidence type="ECO:0000259" key="3">
    <source>
        <dbReference type="Pfam" id="PF22988"/>
    </source>
</evidence>
<dbReference type="EMBL" id="JARKHS020024115">
    <property type="protein sequence ID" value="KAK8768345.1"/>
    <property type="molecule type" value="Genomic_DNA"/>
</dbReference>
<dbReference type="InterPro" id="IPR054503">
    <property type="entry name" value="KDM3AB_Tudor"/>
</dbReference>
<reference evidence="4 5" key="1">
    <citation type="journal article" date="2023" name="Arcadia Sci">
        <title>De novo assembly of a long-read Amblyomma americanum tick genome.</title>
        <authorList>
            <person name="Chou S."/>
            <person name="Poskanzer K.E."/>
            <person name="Rollins M."/>
            <person name="Thuy-Boun P.S."/>
        </authorList>
    </citation>
    <scope>NUCLEOTIDE SEQUENCE [LARGE SCALE GENOMIC DNA]</scope>
    <source>
        <strain evidence="4">F_SG_1</strain>
        <tissue evidence="4">Salivary glands</tissue>
    </source>
</reference>
<feature type="region of interest" description="Disordered" evidence="1">
    <location>
        <begin position="215"/>
        <end position="254"/>
    </location>
</feature>
<proteinExistence type="predicted"/>
<keyword evidence="5" id="KW-1185">Reference proteome</keyword>
<dbReference type="Pfam" id="PF22988">
    <property type="entry name" value="PWWP_KDM3B"/>
    <property type="match status" value="1"/>
</dbReference>
<dbReference type="Pfam" id="PF22987">
    <property type="entry name" value="Tudor_KDM3B"/>
    <property type="match status" value="1"/>
</dbReference>
<feature type="domain" description="Lysine-specific demethylase 3A/B tudor" evidence="2">
    <location>
        <begin position="110"/>
        <end position="185"/>
    </location>
</feature>
<evidence type="ECO:0000259" key="2">
    <source>
        <dbReference type="Pfam" id="PF22987"/>
    </source>
</evidence>
<gene>
    <name evidence="4" type="ORF">V5799_015186</name>
</gene>
<name>A0AAQ4E0V5_AMBAM</name>
<accession>A0AAQ4E0V5</accession>
<dbReference type="Proteomes" id="UP001321473">
    <property type="component" value="Unassembled WGS sequence"/>
</dbReference>